<protein>
    <submittedName>
        <fullName evidence="1">Uncharacterized protein</fullName>
    </submittedName>
</protein>
<accession>A0ABR5BPZ6</accession>
<evidence type="ECO:0000313" key="2">
    <source>
        <dbReference type="Proteomes" id="UP000054272"/>
    </source>
</evidence>
<keyword evidence="2" id="KW-1185">Reference proteome</keyword>
<dbReference type="Proteomes" id="UP000054272">
    <property type="component" value="Unassembled WGS sequence"/>
</dbReference>
<dbReference type="EMBL" id="KN848749">
    <property type="protein sequence ID" value="KIR77727.1"/>
    <property type="molecule type" value="Genomic_DNA"/>
</dbReference>
<sequence>MCVLTATVCNGDRQREGIQQDAGSAQYPDLEVPDLRKTTAHGTNVNRGWTGKCSDPDAIEKENGVQLTVEKRA</sequence>
<name>A0ABR5BPZ6_9TREE</name>
<proteinExistence type="predicted"/>
<gene>
    <name evidence="1" type="ORF">I306_05463</name>
</gene>
<reference evidence="1 2" key="1">
    <citation type="submission" date="2015-01" db="EMBL/GenBank/DDBJ databases">
        <title>The Genome Sequence of Cryptococcus gattii EJB2.</title>
        <authorList>
            <consortium name="The Broad Institute Genomics Platform"/>
            <person name="Cuomo C."/>
            <person name="Litvintseva A."/>
            <person name="Chen Y."/>
            <person name="Heitman J."/>
            <person name="Sun S."/>
            <person name="Springer D."/>
            <person name="Dromer F."/>
            <person name="Young S."/>
            <person name="Zeng Q."/>
            <person name="Gargeya S."/>
            <person name="Abouelleil A."/>
            <person name="Alvarado L."/>
            <person name="Chapman S.B."/>
            <person name="Gainer-Dewar J."/>
            <person name="Goldberg J."/>
            <person name="Griggs A."/>
            <person name="Gujja S."/>
            <person name="Hansen M."/>
            <person name="Howarth C."/>
            <person name="Imamovic A."/>
            <person name="Larimer J."/>
            <person name="Murphy C."/>
            <person name="Naylor J."/>
            <person name="Pearson M."/>
            <person name="Priest M."/>
            <person name="Roberts A."/>
            <person name="Saif S."/>
            <person name="Shea T."/>
            <person name="Sykes S."/>
            <person name="Wortman J."/>
            <person name="Nusbaum C."/>
            <person name="Birren B."/>
        </authorList>
    </citation>
    <scope>NUCLEOTIDE SEQUENCE [LARGE SCALE GENOMIC DNA]</scope>
    <source>
        <strain evidence="1 2">EJB2</strain>
    </source>
</reference>
<organism evidence="1 2">
    <name type="scientific">Cryptococcus gattii EJB2</name>
    <dbReference type="NCBI Taxonomy" id="1296103"/>
    <lineage>
        <taxon>Eukaryota</taxon>
        <taxon>Fungi</taxon>
        <taxon>Dikarya</taxon>
        <taxon>Basidiomycota</taxon>
        <taxon>Agaricomycotina</taxon>
        <taxon>Tremellomycetes</taxon>
        <taxon>Tremellales</taxon>
        <taxon>Cryptococcaceae</taxon>
        <taxon>Cryptococcus</taxon>
        <taxon>Cryptococcus gattii species complex</taxon>
    </lineage>
</organism>
<evidence type="ECO:0000313" key="1">
    <source>
        <dbReference type="EMBL" id="KIR77727.1"/>
    </source>
</evidence>